<proteinExistence type="predicted"/>
<protein>
    <submittedName>
        <fullName evidence="2">Uncharacterized protein</fullName>
    </submittedName>
</protein>
<name>A0A0G4LED6_VERLO</name>
<dbReference type="AlphaFoldDB" id="A0A0G4LED6"/>
<evidence type="ECO:0000313" key="2">
    <source>
        <dbReference type="EMBL" id="CRK20403.1"/>
    </source>
</evidence>
<reference evidence="3" key="1">
    <citation type="submission" date="2015-05" db="EMBL/GenBank/DDBJ databases">
        <authorList>
            <person name="Fogelqvist Johan"/>
        </authorList>
    </citation>
    <scope>NUCLEOTIDE SEQUENCE [LARGE SCALE GENOMIC DNA]</scope>
</reference>
<dbReference type="Proteomes" id="UP000045706">
    <property type="component" value="Unassembled WGS sequence"/>
</dbReference>
<dbReference type="EMBL" id="CVQI01011112">
    <property type="protein sequence ID" value="CRK20403.1"/>
    <property type="molecule type" value="Genomic_DNA"/>
</dbReference>
<gene>
    <name evidence="2" type="ORF">BN1723_000256</name>
</gene>
<accession>A0A0G4LED6</accession>
<feature type="region of interest" description="Disordered" evidence="1">
    <location>
        <begin position="557"/>
        <end position="577"/>
    </location>
</feature>
<evidence type="ECO:0000313" key="3">
    <source>
        <dbReference type="Proteomes" id="UP000045706"/>
    </source>
</evidence>
<organism evidence="2 3">
    <name type="scientific">Verticillium longisporum</name>
    <name type="common">Verticillium dahliae var. longisporum</name>
    <dbReference type="NCBI Taxonomy" id="100787"/>
    <lineage>
        <taxon>Eukaryota</taxon>
        <taxon>Fungi</taxon>
        <taxon>Dikarya</taxon>
        <taxon>Ascomycota</taxon>
        <taxon>Pezizomycotina</taxon>
        <taxon>Sordariomycetes</taxon>
        <taxon>Hypocreomycetidae</taxon>
        <taxon>Glomerellales</taxon>
        <taxon>Plectosphaerellaceae</taxon>
        <taxon>Verticillium</taxon>
    </lineage>
</organism>
<sequence>MPTRPTARCCRAVKHLRAPLDNVWITDSVLASAFERYCHASRLSRRNSSSVPGPLENRKRLGKRRITGLYSADFQPTLPPWLIEFPADLTQWKWSPPTEPASRLRMEESPPPRSWSLLTWMDQLLPAEAAVDYPRQEYEHVLQPSDDFSERLEETRGALLKSLAKLDPEFHLAMDRLQHDIYLGLLTLEAIPKALSSFTAAIVAARQDPQVAHPATTALLSAVIKGMAYSRVQGLAQAGPHLCNTLLCRVSELPASRTSAELICTILTVVPDQHMHRLGQGLYAALQTWLAAPARAYEASAQIMANALARLSPQEHTALLAGMESVVMRHEGSHIGHGRRLRWLDILTRMPQVDTTFLLEACSRSSLFGQASSTAPAHDLSKLLLQQWQSRGYLRNARQVRSAWKREASTDQALSMSSLAWHISTLEHPGDGGSHRIGLLMSLFRALRRLDMVDGFLASFQKYCHTRQSSSSSSSSSRSSSLSEAGFRAIALASKDHRIVTRMYELMKRHRGSNRPVASRTWSWNDWHPYIKSMILDADVDPNLVWEVLHLESPAERARRHHHQHAQNSNSSTNVMRSTRSAELRLRTKQKLVADMAVWFSRAPHLSDRAALRHVSRCNAWLAAQGLALPAAGLEAVVRVAVRDLQRGEPGRTARLNWALDLTQHRLGVEQAEKTGRVLEMWRRRNAALGGP</sequence>
<evidence type="ECO:0000256" key="1">
    <source>
        <dbReference type="SAM" id="MobiDB-lite"/>
    </source>
</evidence>
<feature type="non-terminal residue" evidence="2">
    <location>
        <position position="692"/>
    </location>
</feature>